<evidence type="ECO:0000313" key="2">
    <source>
        <dbReference type="WBParaSite" id="nRc.2.0.1.t09704-RA"/>
    </source>
</evidence>
<reference evidence="2" key="1">
    <citation type="submission" date="2022-11" db="UniProtKB">
        <authorList>
            <consortium name="WormBaseParasite"/>
        </authorList>
    </citation>
    <scope>IDENTIFICATION</scope>
</reference>
<dbReference type="Proteomes" id="UP000887565">
    <property type="component" value="Unplaced"/>
</dbReference>
<sequence>MRMSGDQMSVHWCQLGVTSTTVQTTACGQLHANATAQAKMIMILQLQVNYNMKKGKSRASHRVPDGYTRVVLRIGFDRHE</sequence>
<accession>A0A915I6D8</accession>
<keyword evidence="1" id="KW-1185">Reference proteome</keyword>
<protein>
    <submittedName>
        <fullName evidence="2">Uncharacterized protein</fullName>
    </submittedName>
</protein>
<dbReference type="AlphaFoldDB" id="A0A915I6D8"/>
<name>A0A915I6D8_ROMCU</name>
<evidence type="ECO:0000313" key="1">
    <source>
        <dbReference type="Proteomes" id="UP000887565"/>
    </source>
</evidence>
<dbReference type="WBParaSite" id="nRc.2.0.1.t09704-RA">
    <property type="protein sequence ID" value="nRc.2.0.1.t09704-RA"/>
    <property type="gene ID" value="nRc.2.0.1.g09704"/>
</dbReference>
<proteinExistence type="predicted"/>
<organism evidence="1 2">
    <name type="scientific">Romanomermis culicivorax</name>
    <name type="common">Nematode worm</name>
    <dbReference type="NCBI Taxonomy" id="13658"/>
    <lineage>
        <taxon>Eukaryota</taxon>
        <taxon>Metazoa</taxon>
        <taxon>Ecdysozoa</taxon>
        <taxon>Nematoda</taxon>
        <taxon>Enoplea</taxon>
        <taxon>Dorylaimia</taxon>
        <taxon>Mermithida</taxon>
        <taxon>Mermithoidea</taxon>
        <taxon>Mermithidae</taxon>
        <taxon>Romanomermis</taxon>
    </lineage>
</organism>